<evidence type="ECO:0000313" key="2">
    <source>
        <dbReference type="EMBL" id="PMD42944.1"/>
    </source>
</evidence>
<accession>A0A2J6RWP8</accession>
<evidence type="ECO:0000313" key="3">
    <source>
        <dbReference type="Proteomes" id="UP000235786"/>
    </source>
</evidence>
<protein>
    <recommendedName>
        <fullName evidence="4">Peptidase S1 domain-containing protein</fullName>
    </recommendedName>
</protein>
<keyword evidence="3" id="KW-1185">Reference proteome</keyword>
<dbReference type="OrthoDB" id="3563428at2759"/>
<reference evidence="2 3" key="1">
    <citation type="submission" date="2016-04" db="EMBL/GenBank/DDBJ databases">
        <title>A degradative enzymes factory behind the ericoid mycorrhizal symbiosis.</title>
        <authorList>
            <consortium name="DOE Joint Genome Institute"/>
            <person name="Martino E."/>
            <person name="Morin E."/>
            <person name="Grelet G."/>
            <person name="Kuo A."/>
            <person name="Kohler A."/>
            <person name="Daghino S."/>
            <person name="Barry K."/>
            <person name="Choi C."/>
            <person name="Cichocki N."/>
            <person name="Clum A."/>
            <person name="Copeland A."/>
            <person name="Hainaut M."/>
            <person name="Haridas S."/>
            <person name="Labutti K."/>
            <person name="Lindquist E."/>
            <person name="Lipzen A."/>
            <person name="Khouja H.-R."/>
            <person name="Murat C."/>
            <person name="Ohm R."/>
            <person name="Olson A."/>
            <person name="Spatafora J."/>
            <person name="Veneault-Fourrey C."/>
            <person name="Henrissat B."/>
            <person name="Grigoriev I."/>
            <person name="Martin F."/>
            <person name="Perotto S."/>
        </authorList>
    </citation>
    <scope>NUCLEOTIDE SEQUENCE [LARGE SCALE GENOMIC DNA]</scope>
    <source>
        <strain evidence="2 3">F</strain>
    </source>
</reference>
<dbReference type="AlphaFoldDB" id="A0A2J6RWP8"/>
<dbReference type="EMBL" id="KZ613942">
    <property type="protein sequence ID" value="PMD42944.1"/>
    <property type="molecule type" value="Genomic_DNA"/>
</dbReference>
<dbReference type="Proteomes" id="UP000235786">
    <property type="component" value="Unassembled WGS sequence"/>
</dbReference>
<feature type="compositionally biased region" description="Low complexity" evidence="1">
    <location>
        <begin position="28"/>
        <end position="47"/>
    </location>
</feature>
<proteinExistence type="predicted"/>
<dbReference type="STRING" id="1149755.A0A2J6RWP8"/>
<organism evidence="2 3">
    <name type="scientific">Hyaloscypha variabilis (strain UAMH 11265 / GT02V1 / F)</name>
    <name type="common">Meliniomyces variabilis</name>
    <dbReference type="NCBI Taxonomy" id="1149755"/>
    <lineage>
        <taxon>Eukaryota</taxon>
        <taxon>Fungi</taxon>
        <taxon>Dikarya</taxon>
        <taxon>Ascomycota</taxon>
        <taxon>Pezizomycotina</taxon>
        <taxon>Leotiomycetes</taxon>
        <taxon>Helotiales</taxon>
        <taxon>Hyaloscyphaceae</taxon>
        <taxon>Hyaloscypha</taxon>
        <taxon>Hyaloscypha variabilis</taxon>
    </lineage>
</organism>
<sequence length="550" mass="61735">MADDERRDQVGELPPRASPSKGRRQNPSSSSSESWASGTTASSSGSSFAPPAEEINFYFQGLAGEPRLLARSSTETFQRKYDGTFPMAKMVFNVGRHPIVTGYDKGPRFEIRAVLKGVKWIKIDIVRLGYAITPAENPVVVLITVDKGTVPFWKAHDVVQNCRQVLLKYNLDIHVEMMESDKISLGFFGETPLPIYPYQRIPFIGQSIGPTVSGPHQASGTLGLYVTLKKPNGGSKLCGITCHHVVFPSRIQDPPGGFNKHFLADSTKAAFFVDQPSTQDHDATMNHLREGSQAYQQRVDQLLSKQRDAEEGIGRPLSQKQENDLSVYRGVLQKHNQHHNTINNFSRRFGSVSATSGIYTDETYGNTVDWALVDIDQQRFNQLPHNQLPDMNFTEDQIRSMNSKLHIKDWYDPEEFKGTIQTTHIPLQDIRDPKVKDKDGFPSLRVLKYGRTTHWTVGISNEVLSDCQRENGIISKEWCVIDDNLHRGGRFSDRGDSGAMVFDYHGHLAGMIHGGGVPKASGKQMTYVTPIEWVFQNIERTLGVEVYFHQ</sequence>
<evidence type="ECO:0000256" key="1">
    <source>
        <dbReference type="SAM" id="MobiDB-lite"/>
    </source>
</evidence>
<feature type="region of interest" description="Disordered" evidence="1">
    <location>
        <begin position="1"/>
        <end position="48"/>
    </location>
</feature>
<gene>
    <name evidence="2" type="ORF">L207DRAFT_563751</name>
</gene>
<evidence type="ECO:0008006" key="4">
    <source>
        <dbReference type="Google" id="ProtNLM"/>
    </source>
</evidence>
<name>A0A2J6RWP8_HYAVF</name>
<dbReference type="SUPFAM" id="SSF50494">
    <property type="entry name" value="Trypsin-like serine proteases"/>
    <property type="match status" value="1"/>
</dbReference>
<dbReference type="InterPro" id="IPR009003">
    <property type="entry name" value="Peptidase_S1_PA"/>
</dbReference>
<feature type="compositionally biased region" description="Basic and acidic residues" evidence="1">
    <location>
        <begin position="1"/>
        <end position="10"/>
    </location>
</feature>